<gene>
    <name evidence="6" type="primary">NCAS0A09320</name>
    <name evidence="6" type="ordered locus">NCAS_0A09320</name>
</gene>
<reference key="2">
    <citation type="submission" date="2011-08" db="EMBL/GenBank/DDBJ databases">
        <title>Genome sequence of Naumovozyma castellii.</title>
        <authorList>
            <person name="Gordon J.L."/>
            <person name="Armisen D."/>
            <person name="Proux-Wera E."/>
            <person name="OhEigeartaigh S.S."/>
            <person name="Byrne K.P."/>
            <person name="Wolfe K.H."/>
        </authorList>
    </citation>
    <scope>NUCLEOTIDE SEQUENCE</scope>
    <source>
        <strain>Type strain:CBS 4309</strain>
    </source>
</reference>
<dbReference type="SUPFAM" id="SSF46565">
    <property type="entry name" value="Chaperone J-domain"/>
    <property type="match status" value="1"/>
</dbReference>
<protein>
    <recommendedName>
        <fullName evidence="5">J domain-containing protein</fullName>
    </recommendedName>
</protein>
<proteinExistence type="predicted"/>
<dbReference type="InterPro" id="IPR001623">
    <property type="entry name" value="DnaJ_domain"/>
</dbReference>
<dbReference type="GO" id="GO:0051787">
    <property type="term" value="F:misfolded protein binding"/>
    <property type="evidence" value="ECO:0007669"/>
    <property type="project" value="TreeGrafter"/>
</dbReference>
<evidence type="ECO:0000256" key="3">
    <source>
        <dbReference type="ARBA" id="ARBA00022824"/>
    </source>
</evidence>
<dbReference type="OrthoDB" id="1726119at2759"/>
<dbReference type="OMA" id="DMDYKPC"/>
<feature type="domain" description="J" evidence="5">
    <location>
        <begin position="527"/>
        <end position="597"/>
    </location>
</feature>
<dbReference type="GO" id="GO:0000742">
    <property type="term" value="P:karyogamy involved in conjugation with cellular fusion"/>
    <property type="evidence" value="ECO:0007669"/>
    <property type="project" value="EnsemblFungi"/>
</dbReference>
<dbReference type="GO" id="GO:0042175">
    <property type="term" value="C:nuclear outer membrane-endoplasmic reticulum membrane network"/>
    <property type="evidence" value="ECO:0007669"/>
    <property type="project" value="EnsemblFungi"/>
</dbReference>
<feature type="signal peptide" evidence="4">
    <location>
        <begin position="1"/>
        <end position="21"/>
    </location>
</feature>
<feature type="chain" id="PRO_5003410648" description="J domain-containing protein" evidence="4">
    <location>
        <begin position="22"/>
        <end position="635"/>
    </location>
</feature>
<dbReference type="HOGENOM" id="CLU_030116_0_0_1"/>
<dbReference type="GO" id="GO:0005783">
    <property type="term" value="C:endoplasmic reticulum"/>
    <property type="evidence" value="ECO:0007669"/>
    <property type="project" value="UniProtKB-SubCell"/>
</dbReference>
<dbReference type="Pfam" id="PF00226">
    <property type="entry name" value="DnaJ"/>
    <property type="match status" value="1"/>
</dbReference>
<evidence type="ECO:0000256" key="2">
    <source>
        <dbReference type="ARBA" id="ARBA00022729"/>
    </source>
</evidence>
<sequence>MMYYLLCVSLFIAVLLRPCLGVNCDLKEFQTLAGDLRLDATSLPRYEQLISQIRHCQKEDSVDSASELESLINKLSYNAGLIHLTVGQDYKAMKMFETIGSESGSNKDDAYAILADKRLQTLHAQFGEWTGFKGDKDKLVSFLVLNNTIFEKLQMMDFTSAGTELGHLLEISPYHLETLVINVNVLLRELANDGMDNISLGYDLVHSIETILEKHRSILTLKQRLTLHYYASVVQLFILNMEPTHLRKCLNIDMDNPLCKRLTLFSSKMNKINPKRKNILDPQTYSQLTDGMIDWNHIVEFYFVDKKPCIKMPDPTEYNFENNYQLVKYFAEESLKSLFEQELPMASRFNFNVIDPNTLNIATTEYFKFIDTMFCQATVENPATKSKTASFCSKAIKECLTSTQLSEFKSSLRTGEPLSDETLKKTWETYPHLTMHMINQILRKHPKRLSNNMIESLSKFFNGEHLQDAKNKFVKKQIDIIHRLMERHKQQQYQQQQQQQQRFYQQQYQQQQRQQQQQQPPMASNKDYYKILDVSKDAGAKDIRKSYLNLTKKFHPDKQGQLSEKEQKKIQEKMSEINEAYEVLSDETKRNEYDLNRSGNHNGMANGGAQNFDFGRMFQQQGFPFGGNPHFKMNF</sequence>
<dbReference type="eggNOG" id="KOG0715">
    <property type="taxonomic scope" value="Eukaryota"/>
</dbReference>
<dbReference type="PANTHER" id="PTHR44140">
    <property type="entry name" value="LD25575P"/>
    <property type="match status" value="1"/>
</dbReference>
<dbReference type="FunCoup" id="G0V7P2">
    <property type="interactions" value="119"/>
</dbReference>
<dbReference type="SMART" id="SM00271">
    <property type="entry name" value="DnaJ"/>
    <property type="match status" value="1"/>
</dbReference>
<dbReference type="GO" id="GO:0034975">
    <property type="term" value="P:protein folding in endoplasmic reticulum"/>
    <property type="evidence" value="ECO:0007669"/>
    <property type="project" value="EnsemblFungi"/>
</dbReference>
<dbReference type="RefSeq" id="XP_003673871.1">
    <property type="nucleotide sequence ID" value="XM_003673823.1"/>
</dbReference>
<accession>G0V7P2</accession>
<evidence type="ECO:0000259" key="5">
    <source>
        <dbReference type="PROSITE" id="PS50076"/>
    </source>
</evidence>
<evidence type="ECO:0000313" key="6">
    <source>
        <dbReference type="EMBL" id="CCC67490.1"/>
    </source>
</evidence>
<name>G0V7P2_NAUCA</name>
<dbReference type="GO" id="GO:0051087">
    <property type="term" value="F:protein-folding chaperone binding"/>
    <property type="evidence" value="ECO:0007669"/>
    <property type="project" value="EnsemblFungi"/>
</dbReference>
<dbReference type="InterPro" id="IPR051727">
    <property type="entry name" value="DnaJ_C3_Co-chaperones"/>
</dbReference>
<reference evidence="6 7" key="1">
    <citation type="journal article" date="2011" name="Proc. Natl. Acad. Sci. U.S.A.">
        <title>Evolutionary erosion of yeast sex chromosomes by mating-type switching accidents.</title>
        <authorList>
            <person name="Gordon J.L."/>
            <person name="Armisen D."/>
            <person name="Proux-Wera E."/>
            <person name="Oheigeartaigh S.S."/>
            <person name="Byrne K.P."/>
            <person name="Wolfe K.H."/>
        </authorList>
    </citation>
    <scope>NUCLEOTIDE SEQUENCE [LARGE SCALE GENOMIC DNA]</scope>
    <source>
        <strain evidence="7">ATCC 76901 / BCRC 22586 / CBS 4309 / NBRC 1992 / NRRL Y-12630</strain>
    </source>
</reference>
<dbReference type="AlphaFoldDB" id="G0V7P2"/>
<dbReference type="CDD" id="cd06257">
    <property type="entry name" value="DnaJ"/>
    <property type="match status" value="1"/>
</dbReference>
<keyword evidence="7" id="KW-1185">Reference proteome</keyword>
<dbReference type="PRINTS" id="PR00625">
    <property type="entry name" value="JDOMAIN"/>
</dbReference>
<evidence type="ECO:0000256" key="4">
    <source>
        <dbReference type="SAM" id="SignalP"/>
    </source>
</evidence>
<dbReference type="Gene3D" id="1.10.287.110">
    <property type="entry name" value="DnaJ domain"/>
    <property type="match status" value="1"/>
</dbReference>
<dbReference type="Proteomes" id="UP000001640">
    <property type="component" value="Chromosome 1"/>
</dbReference>
<dbReference type="KEGG" id="ncs:NCAS_0A09320"/>
<evidence type="ECO:0000256" key="1">
    <source>
        <dbReference type="ARBA" id="ARBA00004240"/>
    </source>
</evidence>
<dbReference type="GO" id="GO:0036503">
    <property type="term" value="P:ERAD pathway"/>
    <property type="evidence" value="ECO:0007669"/>
    <property type="project" value="EnsemblFungi"/>
</dbReference>
<dbReference type="PROSITE" id="PS50076">
    <property type="entry name" value="DNAJ_2"/>
    <property type="match status" value="1"/>
</dbReference>
<comment type="subcellular location">
    <subcellularLocation>
        <location evidence="1">Endoplasmic reticulum</location>
    </subcellularLocation>
</comment>
<keyword evidence="3" id="KW-0256">Endoplasmic reticulum</keyword>
<keyword evidence="2 4" id="KW-0732">Signal</keyword>
<organism evidence="6 7">
    <name type="scientific">Naumovozyma castellii</name>
    <name type="common">Yeast</name>
    <name type="synonym">Saccharomyces castellii</name>
    <dbReference type="NCBI Taxonomy" id="27288"/>
    <lineage>
        <taxon>Eukaryota</taxon>
        <taxon>Fungi</taxon>
        <taxon>Dikarya</taxon>
        <taxon>Ascomycota</taxon>
        <taxon>Saccharomycotina</taxon>
        <taxon>Saccharomycetes</taxon>
        <taxon>Saccharomycetales</taxon>
        <taxon>Saccharomycetaceae</taxon>
        <taxon>Naumovozyma</taxon>
    </lineage>
</organism>
<evidence type="ECO:0000313" key="7">
    <source>
        <dbReference type="Proteomes" id="UP000001640"/>
    </source>
</evidence>
<dbReference type="GeneID" id="96900969"/>
<dbReference type="PANTHER" id="PTHR44140:SF2">
    <property type="entry name" value="LD25575P"/>
    <property type="match status" value="1"/>
</dbReference>
<dbReference type="GO" id="GO:0051082">
    <property type="term" value="F:unfolded protein binding"/>
    <property type="evidence" value="ECO:0007669"/>
    <property type="project" value="EnsemblFungi"/>
</dbReference>
<dbReference type="InParanoid" id="G0V7P2"/>
<dbReference type="STRING" id="1064592.G0V7P2"/>
<dbReference type="InterPro" id="IPR036869">
    <property type="entry name" value="J_dom_sf"/>
</dbReference>
<dbReference type="EMBL" id="HE576752">
    <property type="protein sequence ID" value="CCC67490.1"/>
    <property type="molecule type" value="Genomic_DNA"/>
</dbReference>